<evidence type="ECO:0000313" key="2">
    <source>
        <dbReference type="EMBL" id="AFM11611.1"/>
    </source>
</evidence>
<name>I4B2V4_TURPD</name>
<feature type="transmembrane region" description="Helical" evidence="1">
    <location>
        <begin position="78"/>
        <end position="99"/>
    </location>
</feature>
<keyword evidence="1" id="KW-1133">Transmembrane helix</keyword>
<dbReference type="HOGENOM" id="CLU_101811_0_0_12"/>
<dbReference type="OrthoDB" id="277787at2"/>
<dbReference type="RefSeq" id="WP_014802129.1">
    <property type="nucleotide sequence ID" value="NC_018020.1"/>
</dbReference>
<gene>
    <name evidence="2" type="ordered locus">Turpa_0962</name>
</gene>
<keyword evidence="1" id="KW-0812">Transmembrane</keyword>
<dbReference type="Proteomes" id="UP000006048">
    <property type="component" value="Chromosome"/>
</dbReference>
<accession>I4B2V4</accession>
<dbReference type="KEGG" id="tpx:Turpa_0962"/>
<proteinExistence type="predicted"/>
<dbReference type="EMBL" id="CP002959">
    <property type="protein sequence ID" value="AFM11611.1"/>
    <property type="molecule type" value="Genomic_DNA"/>
</dbReference>
<evidence type="ECO:0000256" key="1">
    <source>
        <dbReference type="SAM" id="Phobius"/>
    </source>
</evidence>
<protein>
    <submittedName>
        <fullName evidence="2">Uncharacterized protein</fullName>
    </submittedName>
</protein>
<reference evidence="2 3" key="1">
    <citation type="submission" date="2012-06" db="EMBL/GenBank/DDBJ databases">
        <title>The complete chromosome of genome of Turneriella parva DSM 21527.</title>
        <authorList>
            <consortium name="US DOE Joint Genome Institute (JGI-PGF)"/>
            <person name="Lucas S."/>
            <person name="Han J."/>
            <person name="Lapidus A."/>
            <person name="Bruce D."/>
            <person name="Goodwin L."/>
            <person name="Pitluck S."/>
            <person name="Peters L."/>
            <person name="Kyrpides N."/>
            <person name="Mavromatis K."/>
            <person name="Ivanova N."/>
            <person name="Mikhailova N."/>
            <person name="Chertkov O."/>
            <person name="Detter J.C."/>
            <person name="Tapia R."/>
            <person name="Han C."/>
            <person name="Land M."/>
            <person name="Hauser L."/>
            <person name="Markowitz V."/>
            <person name="Cheng J.-F."/>
            <person name="Hugenholtz P."/>
            <person name="Woyke T."/>
            <person name="Wu D."/>
            <person name="Gronow S."/>
            <person name="Wellnitz S."/>
            <person name="Brambilla E."/>
            <person name="Klenk H.-P."/>
            <person name="Eisen J.A."/>
        </authorList>
    </citation>
    <scope>NUCLEOTIDE SEQUENCE [LARGE SCALE GENOMIC DNA]</scope>
    <source>
        <strain evidence="3">ATCC BAA-1111 / DSM 21527 / NCTC 11395 / H</strain>
    </source>
</reference>
<sequence>MDLQCRRCHKPIAADGINIQQMIAKCGACGAVFTFNPGDAAAPDKPRAARGVIPIPARWKMSQEGGALVFSNRWFRPVFIFLAVFCVVWDSFLVLWYSLSLGSGDGTPSAFSVIFLVFPLLHVAVGLGLTYYTIAGFINTTTITVDRGSLRLRHFPLPWLYSGTIATHEIDQIFCKETVQTNKGTAWYRYAVSVLLKNGRERKLIANLDAPEEALYLEAEIEKFLGITDRAVAGEYKG</sequence>
<feature type="transmembrane region" description="Helical" evidence="1">
    <location>
        <begin position="111"/>
        <end position="134"/>
    </location>
</feature>
<dbReference type="AlphaFoldDB" id="I4B2V4"/>
<keyword evidence="3" id="KW-1185">Reference proteome</keyword>
<keyword evidence="1" id="KW-0472">Membrane</keyword>
<organism evidence="2 3">
    <name type="scientific">Turneriella parva (strain ATCC BAA-1111 / DSM 21527 / NCTC 11395 / H)</name>
    <name type="common">Leptospira parva</name>
    <dbReference type="NCBI Taxonomy" id="869212"/>
    <lineage>
        <taxon>Bacteria</taxon>
        <taxon>Pseudomonadati</taxon>
        <taxon>Spirochaetota</taxon>
        <taxon>Spirochaetia</taxon>
        <taxon>Leptospirales</taxon>
        <taxon>Leptospiraceae</taxon>
        <taxon>Turneriella</taxon>
    </lineage>
</organism>
<evidence type="ECO:0000313" key="3">
    <source>
        <dbReference type="Proteomes" id="UP000006048"/>
    </source>
</evidence>